<evidence type="ECO:0000313" key="7">
    <source>
        <dbReference type="Proteomes" id="UP000311382"/>
    </source>
</evidence>
<feature type="compositionally biased region" description="Low complexity" evidence="3">
    <location>
        <begin position="1150"/>
        <end position="1174"/>
    </location>
</feature>
<feature type="compositionally biased region" description="Low complexity" evidence="3">
    <location>
        <begin position="565"/>
        <end position="584"/>
    </location>
</feature>
<feature type="region of interest" description="Disordered" evidence="3">
    <location>
        <begin position="1"/>
        <end position="37"/>
    </location>
</feature>
<feature type="compositionally biased region" description="Polar residues" evidence="3">
    <location>
        <begin position="1434"/>
        <end position="1450"/>
    </location>
</feature>
<feature type="region of interest" description="Disordered" evidence="3">
    <location>
        <begin position="258"/>
        <end position="301"/>
    </location>
</feature>
<dbReference type="InterPro" id="IPR029071">
    <property type="entry name" value="Ubiquitin-like_domsf"/>
</dbReference>
<evidence type="ECO:0008006" key="8">
    <source>
        <dbReference type="Google" id="ProtNLM"/>
    </source>
</evidence>
<dbReference type="SUPFAM" id="SSF50044">
    <property type="entry name" value="SH3-domain"/>
    <property type="match status" value="1"/>
</dbReference>
<feature type="compositionally biased region" description="Basic and acidic residues" evidence="3">
    <location>
        <begin position="282"/>
        <end position="299"/>
    </location>
</feature>
<dbReference type="Pfam" id="PF00018">
    <property type="entry name" value="SH3_1"/>
    <property type="match status" value="1"/>
</dbReference>
<feature type="compositionally biased region" description="Basic and acidic residues" evidence="3">
    <location>
        <begin position="478"/>
        <end position="489"/>
    </location>
</feature>
<dbReference type="Proteomes" id="UP000311382">
    <property type="component" value="Unassembled WGS sequence"/>
</dbReference>
<dbReference type="FunFam" id="2.30.30.40:FF:000035">
    <property type="entry name" value="SH3 domain containing protein"/>
    <property type="match status" value="1"/>
</dbReference>
<feature type="region of interest" description="Disordered" evidence="3">
    <location>
        <begin position="540"/>
        <end position="701"/>
    </location>
</feature>
<evidence type="ECO:0000313" key="6">
    <source>
        <dbReference type="EMBL" id="TNY17688.1"/>
    </source>
</evidence>
<feature type="compositionally biased region" description="Low complexity" evidence="3">
    <location>
        <begin position="406"/>
        <end position="428"/>
    </location>
</feature>
<feature type="compositionally biased region" description="Acidic residues" evidence="3">
    <location>
        <begin position="429"/>
        <end position="444"/>
    </location>
</feature>
<feature type="region of interest" description="Disordered" evidence="3">
    <location>
        <begin position="318"/>
        <end position="498"/>
    </location>
</feature>
<dbReference type="GO" id="GO:0008104">
    <property type="term" value="P:intracellular protein localization"/>
    <property type="evidence" value="ECO:0007669"/>
    <property type="project" value="TreeGrafter"/>
</dbReference>
<feature type="region of interest" description="Disordered" evidence="3">
    <location>
        <begin position="1523"/>
        <end position="1647"/>
    </location>
</feature>
<dbReference type="OrthoDB" id="196165at2759"/>
<evidence type="ECO:0000259" key="4">
    <source>
        <dbReference type="PROSITE" id="PS50002"/>
    </source>
</evidence>
<sequence>MATYDQGYAPTTNGHHPHAQHREPGAGPAPITRSLRNPHQAHLDDHAMHHSQQHQPQQQRYVHEDEQAMYERGAAGGGYGADDDSGMHSDEEVAEALQGGGGNGGQQHRFQYRHHGEGEPDEEEVDDDMRVEGAEEDIDDTASFSDSLSSSPSIPDEDIDFNLVYALHTFLATVDGQASVVKGDKLLLLDDSNSYWWLVRVLKTQAIGYIPAENIETPWERLARLNKHRNVDLTSATQADVLSGPTSTAAQTRFVGRIPPWQQPHPHESRHPYSKGIPASPSHKDHPRNISPPPDDRPASSKAKTVLFTAPTYYAHSASGLTSEGEEAEEEDEEEGLEGGRYVEDGEEDEGHRLHEGDEDEREYGHAEEGGDEGGGFDEDDEDEGMQAGGEESEFSDDADGDEGYARAPAHAASSSARPPALALPGEPYAEEEEEEEDNDDDAGPESRRGHSPYALDDGAVPPETGSAPVTHAASSRAHWDSERDKALEAQRQAAAAEVGWARRELGAGAGASPRALERGPLSVQDLAPAVSHVPADLGLGLSLAPASSGSSGGLSPTQSHAQAPRRFSPSLDSSSRSQQQQPFLDDRSGADEADDLFLDPAAPTKKLSATPRIARNSTTSATSSDFDELLGLGSGSGSGPRRASYASGGAAPAPALAPAAAGPAAAASGPPQRVRGVDLVDPRDPRYNRMLQPTKQAGEDVVYERMVAATQQQRVVAAAQQLSHGHGHGQGQGQGRPNSGAFASASGDEGDGASLDASTGSTAGEGDKRASSSSDKKRKSGGGILGLFRKKDKKKKGGDEGAAAAGLRSSEDSGVQQHASPTRGSFRRSTSSSPSLVASGGEPRSSAERSSNGHGGAPGGAPRAATAESMFSTDAALRQQELEARQALFHQYGVQRAPGDVSNTMTPRGAPGVLVMSNNGGDELQGANANGGGSKRNSLQLLSHPASVVGPNGALASPTTSSLAPPQRIRPGSLIGSPNLAGGLEVPVLSVMRVFAGAHIDSEATFKTVLLNTTTTAADLVKQAMQRFRLTGSDLTREEFYLTVKELGGDERALQDDDHPLRIFEDLSDREAGDDGSGFQLPPSVKRSSIGSINSISSNLSMHPAITRSGVNDWSDDSAVKFYLHRRGGPSSPLVGSAPGDQGGDAPFSPQQSVSSSLADSASGDRSSAQLGSSTGGIGPAGGPSYRFAVRLLIHPADLPDNVVFDPLSNAIIPRSVLVERQARNGGFVDPSPSATSPNLPPREKIIFFPRNANVSEVIETALDRFGIVDGVVDGGDEVEDRVNRRRSQTRVKYGLAVQRDGRGASSPFCIFARRHVALADRHAPRPTESFLNASSKLLKAYSSAPLFKAYDRSSKEFRRRSADATLILGSASDVQPQDPVFVIRRSPIRQGASARAGVLPQTIDELEELHQRRAAAAAAQRAGDNEDEEQEVLQSSPNPEAARGTSQRDLIAAQRAAAQRANQSALLSARGNDGQGFDITIPEQGTIRSSRADDGDEVRYSFVHQDGTETDISEIVENEWHGDSHSRSATPTGAGPSLSSQGATPQRPVDAMSRAASTATTATDAESFVTAAGSLPLATDDEDEEERRTVDALRSTSVDVERSASPRDYPLPLGLSSNHSGAHADHLRSALGPRPMTSPVMSESLQERLDRVLARVKEDKLRRAASPTGSFGWRPRSYISNGGVPTSGTVSGRTSPAASVSARSASALSGRRSPFGDILRDSPSIDQLMSSSSQHSPRSAAAAAAHAPPRSGSASAGHAKKASIASMSSSATSTAPTDQLSTPVTTNGSSSQHHFTPASSANSNHRVGGGAGGLGSLAAQGAAVTYRDDFGYETLAAIVGAAAATPRSRRAGESARTRRDSVDERMFGRELDVAALHPEVGQAYEVPAKAFSDLDARLDALMRELILV</sequence>
<accession>A0A5C5FLL1</accession>
<feature type="compositionally biased region" description="Acidic residues" evidence="3">
    <location>
        <begin position="370"/>
        <end position="403"/>
    </location>
</feature>
<feature type="domain" description="SH3" evidence="4">
    <location>
        <begin position="159"/>
        <end position="220"/>
    </location>
</feature>
<reference evidence="6 7" key="1">
    <citation type="submission" date="2019-03" db="EMBL/GenBank/DDBJ databases">
        <title>Rhodosporidium diobovatum UCD-FST 08-225 genome sequencing, assembly, and annotation.</title>
        <authorList>
            <person name="Fakankun I.U."/>
            <person name="Fristensky B."/>
            <person name="Levin D.B."/>
        </authorList>
    </citation>
    <scope>NUCLEOTIDE SEQUENCE [LARGE SCALE GENOMIC DNA]</scope>
    <source>
        <strain evidence="6 7">UCD-FST 08-225</strain>
    </source>
</reference>
<feature type="compositionally biased region" description="Low complexity" evidence="3">
    <location>
        <begin position="1695"/>
        <end position="1715"/>
    </location>
</feature>
<dbReference type="STRING" id="5288.A0A5C5FLL1"/>
<proteinExistence type="predicted"/>
<feature type="compositionally biased region" description="Low complexity" evidence="3">
    <location>
        <begin position="540"/>
        <end position="557"/>
    </location>
</feature>
<feature type="compositionally biased region" description="Acidic residues" evidence="3">
    <location>
        <begin position="324"/>
        <end position="337"/>
    </location>
</feature>
<dbReference type="Gene3D" id="3.10.20.90">
    <property type="entry name" value="Phosphatidylinositol 3-kinase Catalytic Subunit, Chain A, domain 1"/>
    <property type="match status" value="1"/>
</dbReference>
<dbReference type="PANTHER" id="PTHR47775">
    <property type="entry name" value="BUD SITE SELECTION PROTEIN 14"/>
    <property type="match status" value="1"/>
</dbReference>
<dbReference type="Gene3D" id="2.30.30.40">
    <property type="entry name" value="SH3 Domains"/>
    <property type="match status" value="1"/>
</dbReference>
<feature type="region of interest" description="Disordered" evidence="3">
    <location>
        <begin position="1662"/>
        <end position="1809"/>
    </location>
</feature>
<feature type="region of interest" description="Disordered" evidence="3">
    <location>
        <begin position="1416"/>
        <end position="1495"/>
    </location>
</feature>
<feature type="compositionally biased region" description="Polar residues" evidence="3">
    <location>
        <begin position="1680"/>
        <end position="1694"/>
    </location>
</feature>
<feature type="compositionally biased region" description="Low complexity" evidence="3">
    <location>
        <begin position="1552"/>
        <end position="1567"/>
    </location>
</feature>
<feature type="region of interest" description="Disordered" evidence="3">
    <location>
        <begin position="715"/>
        <end position="867"/>
    </location>
</feature>
<feature type="compositionally biased region" description="Low complexity" evidence="3">
    <location>
        <begin position="1732"/>
        <end position="1777"/>
    </location>
</feature>
<dbReference type="CDD" id="cd17043">
    <property type="entry name" value="RA"/>
    <property type="match status" value="1"/>
</dbReference>
<dbReference type="PANTHER" id="PTHR47775:SF1">
    <property type="entry name" value="BUD SITE SELECTION PROTEIN 14"/>
    <property type="match status" value="1"/>
</dbReference>
<dbReference type="PROSITE" id="PS50200">
    <property type="entry name" value="RA"/>
    <property type="match status" value="1"/>
</dbReference>
<feature type="compositionally biased region" description="Low complexity" evidence="3">
    <location>
        <begin position="640"/>
        <end position="672"/>
    </location>
</feature>
<dbReference type="Pfam" id="PF00788">
    <property type="entry name" value="RA"/>
    <property type="match status" value="1"/>
</dbReference>
<protein>
    <recommendedName>
        <fullName evidence="8">SH3 domain-containing protein</fullName>
    </recommendedName>
</protein>
<feature type="compositionally biased region" description="Polar residues" evidence="3">
    <location>
        <begin position="1778"/>
        <end position="1807"/>
    </location>
</feature>
<keyword evidence="1 2" id="KW-0728">SH3 domain</keyword>
<feature type="region of interest" description="Disordered" evidence="3">
    <location>
        <begin position="1132"/>
        <end position="1181"/>
    </location>
</feature>
<dbReference type="GO" id="GO:0015630">
    <property type="term" value="C:microtubule cytoskeleton"/>
    <property type="evidence" value="ECO:0007669"/>
    <property type="project" value="TreeGrafter"/>
</dbReference>
<dbReference type="PROSITE" id="PS50002">
    <property type="entry name" value="SH3"/>
    <property type="match status" value="1"/>
</dbReference>
<evidence type="ECO:0000256" key="1">
    <source>
        <dbReference type="ARBA" id="ARBA00022443"/>
    </source>
</evidence>
<dbReference type="EMBL" id="SOZI01000183">
    <property type="protein sequence ID" value="TNY17688.1"/>
    <property type="molecule type" value="Genomic_DNA"/>
</dbReference>
<evidence type="ECO:0000256" key="3">
    <source>
        <dbReference type="SAM" id="MobiDB-lite"/>
    </source>
</evidence>
<feature type="domain" description="Ras-associating" evidence="5">
    <location>
        <begin position="992"/>
        <end position="1087"/>
    </location>
</feature>
<gene>
    <name evidence="6" type="ORF">DMC30DRAFT_97707</name>
</gene>
<dbReference type="GO" id="GO:0007165">
    <property type="term" value="P:signal transduction"/>
    <property type="evidence" value="ECO:0007669"/>
    <property type="project" value="InterPro"/>
</dbReference>
<dbReference type="SMART" id="SM00314">
    <property type="entry name" value="RA"/>
    <property type="match status" value="1"/>
</dbReference>
<dbReference type="GO" id="GO:0030950">
    <property type="term" value="P:establishment or maintenance of actin cytoskeleton polarity"/>
    <property type="evidence" value="ECO:0007669"/>
    <property type="project" value="TreeGrafter"/>
</dbReference>
<keyword evidence="7" id="KW-1185">Reference proteome</keyword>
<feature type="compositionally biased region" description="Polar residues" evidence="3">
    <location>
        <begin position="616"/>
        <end position="625"/>
    </location>
</feature>
<feature type="compositionally biased region" description="Low complexity" evidence="3">
    <location>
        <begin position="1454"/>
        <end position="1471"/>
    </location>
</feature>
<comment type="caution">
    <text evidence="6">The sequence shown here is derived from an EMBL/GenBank/DDBJ whole genome shotgun (WGS) entry which is preliminary data.</text>
</comment>
<dbReference type="InterPro" id="IPR000159">
    <property type="entry name" value="RA_dom"/>
</dbReference>
<feature type="compositionally biased region" description="Basic and acidic residues" evidence="3">
    <location>
        <begin position="676"/>
        <end position="688"/>
    </location>
</feature>
<name>A0A5C5FLL1_9BASI</name>
<feature type="compositionally biased region" description="Low complexity" evidence="3">
    <location>
        <begin position="821"/>
        <end position="836"/>
    </location>
</feature>
<organism evidence="6 7">
    <name type="scientific">Rhodotorula diobovata</name>
    <dbReference type="NCBI Taxonomy" id="5288"/>
    <lineage>
        <taxon>Eukaryota</taxon>
        <taxon>Fungi</taxon>
        <taxon>Dikarya</taxon>
        <taxon>Basidiomycota</taxon>
        <taxon>Pucciniomycotina</taxon>
        <taxon>Microbotryomycetes</taxon>
        <taxon>Sporidiobolales</taxon>
        <taxon>Sporidiobolaceae</taxon>
        <taxon>Rhodotorula</taxon>
    </lineage>
</organism>
<dbReference type="SUPFAM" id="SSF54236">
    <property type="entry name" value="Ubiquitin-like"/>
    <property type="match status" value="1"/>
</dbReference>
<feature type="compositionally biased region" description="Polar residues" evidence="3">
    <location>
        <begin position="1529"/>
        <end position="1546"/>
    </location>
</feature>
<dbReference type="GO" id="GO:0051286">
    <property type="term" value="C:cell tip"/>
    <property type="evidence" value="ECO:0007669"/>
    <property type="project" value="TreeGrafter"/>
</dbReference>
<dbReference type="SMART" id="SM00326">
    <property type="entry name" value="SH3"/>
    <property type="match status" value="1"/>
</dbReference>
<dbReference type="InterPro" id="IPR053039">
    <property type="entry name" value="Polarity_Bud-Selection_Reg"/>
</dbReference>
<evidence type="ECO:0000259" key="5">
    <source>
        <dbReference type="PROSITE" id="PS50200"/>
    </source>
</evidence>
<dbReference type="InterPro" id="IPR001452">
    <property type="entry name" value="SH3_domain"/>
</dbReference>
<evidence type="ECO:0000256" key="2">
    <source>
        <dbReference type="PROSITE-ProRule" id="PRU00192"/>
    </source>
</evidence>
<dbReference type="InterPro" id="IPR036028">
    <property type="entry name" value="SH3-like_dom_sf"/>
</dbReference>